<name>A0A6P7LV74_BETSP</name>
<protein>
    <submittedName>
        <fullName evidence="3 4">Protein CEBPZOS-like</fullName>
    </submittedName>
</protein>
<evidence type="ECO:0000313" key="2">
    <source>
        <dbReference type="Proteomes" id="UP000515150"/>
    </source>
</evidence>
<organism evidence="2 3">
    <name type="scientific">Betta splendens</name>
    <name type="common">Siamese fighting fish</name>
    <dbReference type="NCBI Taxonomy" id="158456"/>
    <lineage>
        <taxon>Eukaryota</taxon>
        <taxon>Metazoa</taxon>
        <taxon>Chordata</taxon>
        <taxon>Craniata</taxon>
        <taxon>Vertebrata</taxon>
        <taxon>Euteleostomi</taxon>
        <taxon>Actinopterygii</taxon>
        <taxon>Neopterygii</taxon>
        <taxon>Teleostei</taxon>
        <taxon>Neoteleostei</taxon>
        <taxon>Acanthomorphata</taxon>
        <taxon>Anabantaria</taxon>
        <taxon>Anabantiformes</taxon>
        <taxon>Anabantoidei</taxon>
        <taxon>Osphronemidae</taxon>
        <taxon>Betta</taxon>
    </lineage>
</organism>
<feature type="transmembrane region" description="Helical" evidence="1">
    <location>
        <begin position="12"/>
        <end position="32"/>
    </location>
</feature>
<dbReference type="KEGG" id="bspl:114850027"/>
<dbReference type="PANTHER" id="PTHR38001:SF1">
    <property type="entry name" value="PROTEIN CEBPZOS"/>
    <property type="match status" value="1"/>
</dbReference>
<evidence type="ECO:0000313" key="4">
    <source>
        <dbReference type="RefSeq" id="XP_028997804.1"/>
    </source>
</evidence>
<keyword evidence="1" id="KW-1133">Transmembrane helix</keyword>
<keyword evidence="2" id="KW-1185">Reference proteome</keyword>
<reference evidence="3 4" key="1">
    <citation type="submission" date="2025-04" db="UniProtKB">
        <authorList>
            <consortium name="RefSeq"/>
        </authorList>
    </citation>
    <scope>IDENTIFICATION</scope>
</reference>
<dbReference type="InterPro" id="IPR037764">
    <property type="entry name" value="CEBPZOS"/>
</dbReference>
<dbReference type="Proteomes" id="UP000515150">
    <property type="component" value="Chromosome 24"/>
</dbReference>
<gene>
    <name evidence="3 4" type="primary">LOC114850027</name>
</gene>
<keyword evidence="1" id="KW-0472">Membrane</keyword>
<dbReference type="GeneID" id="114850027"/>
<keyword evidence="1" id="KW-0812">Transmembrane</keyword>
<proteinExistence type="predicted"/>
<accession>A0A6P7LV74</accession>
<evidence type="ECO:0000256" key="1">
    <source>
        <dbReference type="SAM" id="Phobius"/>
    </source>
</evidence>
<dbReference type="PANTHER" id="PTHR38001">
    <property type="entry name" value="PROTEIN CEBPZOS"/>
    <property type="match status" value="1"/>
</dbReference>
<dbReference type="RefSeq" id="XP_028997804.1">
    <property type="nucleotide sequence ID" value="XM_029141971.3"/>
</dbReference>
<dbReference type="RefSeq" id="XP_028997803.1">
    <property type="nucleotide sequence ID" value="XM_029141970.3"/>
</dbReference>
<dbReference type="AlphaFoldDB" id="A0A6P7LV74"/>
<sequence length="81" mass="9283">MPPKPLEPLAKKLMKGLIAVELLGVFGAYGLFHTMNNSRDFRSTMSQRFPSILEFFYKSNEWAGVYGIRESDHEAWSAKQD</sequence>
<evidence type="ECO:0000313" key="3">
    <source>
        <dbReference type="RefSeq" id="XP_028997803.1"/>
    </source>
</evidence>